<dbReference type="AlphaFoldDB" id="Q9DA31"/>
<reference evidence="1" key="2">
    <citation type="journal article" date="2000" name="Genome Res.">
        <title>Normalization and subtraction of cap-trapper-selected cDNAs to prepare full-length cDNA libraries for rapid discovery of new genes.</title>
        <authorList>
            <person name="Carninci P."/>
            <person name="Shibata Y."/>
            <person name="Hayatsu N."/>
            <person name="Sugahara Y."/>
            <person name="Shibata K."/>
            <person name="Itoh M."/>
            <person name="Konno H."/>
            <person name="Okazaki Y."/>
            <person name="Muramatsu M."/>
            <person name="Hayashizaki Y."/>
        </authorList>
    </citation>
    <scope>NUCLEOTIDE SEQUENCE</scope>
    <source>
        <strain evidence="1">C57BL/6J</strain>
        <tissue evidence="1">Testis</tissue>
    </source>
</reference>
<organism evidence="1">
    <name type="scientific">Mus musculus</name>
    <name type="common">Mouse</name>
    <dbReference type="NCBI Taxonomy" id="10090"/>
    <lineage>
        <taxon>Eukaryota</taxon>
        <taxon>Metazoa</taxon>
        <taxon>Chordata</taxon>
        <taxon>Craniata</taxon>
        <taxon>Vertebrata</taxon>
        <taxon>Euteleostomi</taxon>
        <taxon>Mammalia</taxon>
        <taxon>Eutheria</taxon>
        <taxon>Euarchontoglires</taxon>
        <taxon>Glires</taxon>
        <taxon>Rodentia</taxon>
        <taxon>Myomorpha</taxon>
        <taxon>Muroidea</taxon>
        <taxon>Muridae</taxon>
        <taxon>Murinae</taxon>
        <taxon>Mus</taxon>
        <taxon>Mus</taxon>
    </lineage>
</organism>
<sequence>MTHFFCKAESQLKGADQDDGISWHGPLFCQLGRSDSGFLPRLSLLRAMSRPHGIQSALTWKIGIPPELESRMAARAFTLTGYWKKSMRQKCESVACNGKGFYPDSKCDLKQLVLELFMVGM</sequence>
<proteinExistence type="evidence at transcript level"/>
<gene>
    <name evidence="2" type="primary">Clnkos</name>
    <name evidence="2" type="synonym">1700021O21Rik</name>
</gene>
<dbReference type="AGR" id="MGI:1922786"/>
<evidence type="ECO:0000313" key="1">
    <source>
        <dbReference type="EMBL" id="BAB24469.1"/>
    </source>
</evidence>
<reference evidence="1" key="1">
    <citation type="journal article" date="1999" name="Methods Enzymol.">
        <title>High-efficiency full-length cDNA cloning.</title>
        <authorList>
            <person name="Carninci P."/>
            <person name="Hayashizaki Y."/>
        </authorList>
    </citation>
    <scope>NUCLEOTIDE SEQUENCE</scope>
    <source>
        <strain evidence="1">C57BL/6J</strain>
        <tissue evidence="1">Testis</tissue>
    </source>
</reference>
<dbReference type="MGI" id="MGI:1922786">
    <property type="gene designation" value="Clnkos"/>
</dbReference>
<evidence type="ECO:0000313" key="2">
    <source>
        <dbReference type="MGI" id="MGI:1922786"/>
    </source>
</evidence>
<protein>
    <submittedName>
        <fullName evidence="1">Uncharacterized protein</fullName>
    </submittedName>
</protein>
<dbReference type="EMBL" id="AK006226">
    <property type="protein sequence ID" value="BAB24469.1"/>
    <property type="molecule type" value="mRNA"/>
</dbReference>
<reference evidence="1" key="8">
    <citation type="journal article" date="2005" name="Science">
        <title>Antisense Transcription in the Mammalian Transcriptome.</title>
        <authorList>
            <consortium name="RIKEN Genome Exploration Research Group and Genome Science Group (Genome Network Project Core Group) and the FANTOM Consortium"/>
        </authorList>
    </citation>
    <scope>NUCLEOTIDE SEQUENCE</scope>
    <source>
        <strain evidence="1">C57BL/6J</strain>
        <tissue evidence="1">Testis</tissue>
    </source>
</reference>
<name>Q9DA31_MOUSE</name>
<reference evidence="1" key="6">
    <citation type="journal article" date="2002" name="Nature">
        <title>Analysis of the mouse transcriptome based on functional annotation of 60,770 full-length cDNAs.</title>
        <authorList>
            <consortium name="The FANTOM Consortium and the RIKEN Genome Exploration Research Group Phase I and II Team"/>
        </authorList>
    </citation>
    <scope>NUCLEOTIDE SEQUENCE</scope>
    <source>
        <strain evidence="1">C57BL/6J</strain>
        <tissue evidence="1">Testis</tissue>
    </source>
</reference>
<accession>Q9DA31</accession>
<reference evidence="1" key="5">
    <citation type="journal article" date="2001" name="Nature">
        <title>Functional annotation of a full-length mouse cDNA collection.</title>
        <authorList>
            <consortium name="The RIKEN Genome Exploration Research Group Phase II Team and the FANTOM Consortium"/>
        </authorList>
    </citation>
    <scope>NUCLEOTIDE SEQUENCE</scope>
    <source>
        <strain evidence="1">C57BL/6J</strain>
        <tissue evidence="1">Testis</tissue>
    </source>
</reference>
<reference evidence="1" key="4">
    <citation type="submission" date="2000-07" db="EMBL/GenBank/DDBJ databases">
        <authorList>
            <person name="Adachi J."/>
            <person name="Aizawa K."/>
            <person name="Akahira S."/>
            <person name="Akimura T."/>
            <person name="Arai A."/>
            <person name="Aono H."/>
            <person name="Arakawa T."/>
            <person name="Bono H."/>
            <person name="Carninci P."/>
            <person name="Fukuda S."/>
            <person name="Fukunishi Y."/>
            <person name="Furuno M."/>
            <person name="Hanagaki T."/>
            <person name="Hara A."/>
            <person name="Hayatsu N."/>
            <person name="Hiramoto K."/>
            <person name="Hiraoka T."/>
            <person name="Hori F."/>
            <person name="Imotani K."/>
            <person name="Ishii Y."/>
            <person name="Itoh M."/>
            <person name="Izawa M."/>
            <person name="Kasukawa T."/>
            <person name="Kato H."/>
            <person name="Kawai J."/>
            <person name="Kojima Y."/>
            <person name="Konno H."/>
            <person name="Kouda M."/>
            <person name="Koya S."/>
            <person name="Kurihara C."/>
            <person name="Matsuyama T."/>
            <person name="Miyazaki A."/>
            <person name="Nishi K."/>
            <person name="Nomura K."/>
            <person name="Numazaki R."/>
            <person name="Ohno M."/>
            <person name="Okazaki Y."/>
            <person name="Okido T."/>
            <person name="Owa C."/>
            <person name="Saito H."/>
            <person name="Saito R."/>
            <person name="Sakai C."/>
            <person name="Sakai K."/>
            <person name="Sano H."/>
            <person name="Sasaki D."/>
            <person name="Shibata K."/>
            <person name="Shibata Y."/>
            <person name="Shinagawa A."/>
            <person name="Shiraki T."/>
            <person name="Sogabe Y."/>
            <person name="Suzuki H."/>
            <person name="Tagami M."/>
            <person name="Tagawa A."/>
            <person name="Takahashi F."/>
            <person name="Tanaka T."/>
            <person name="Tejima Y."/>
            <person name="Toya T."/>
            <person name="Yamamura T."/>
            <person name="Yasunishi A."/>
            <person name="Yoshida K."/>
            <person name="Yoshino M."/>
            <person name="Muramatsu M."/>
            <person name="Hayashizaki Y."/>
        </authorList>
    </citation>
    <scope>NUCLEOTIDE SEQUENCE</scope>
    <source>
        <strain evidence="1">C57BL/6J</strain>
        <tissue evidence="1">Testis</tissue>
    </source>
</reference>
<reference evidence="1" key="7">
    <citation type="journal article" date="2005" name="Science">
        <title>The Transcriptional Landscape of the Mammalian Genome.</title>
        <authorList>
            <consortium name="The FANTOM Consortium"/>
            <consortium name="Riken Genome Exploration Research Group and Genome Science Group (Genome Network Project Core Group)"/>
        </authorList>
    </citation>
    <scope>NUCLEOTIDE SEQUENCE</scope>
    <source>
        <strain evidence="1">C57BL/6J</strain>
        <tissue evidence="1">Testis</tissue>
    </source>
</reference>
<reference evidence="1" key="3">
    <citation type="journal article" date="2000" name="Genome Res.">
        <title>RIKEN integrated sequence analysis (RISA) system--384-format sequencing pipeline with 384 multicapillary sequencer.</title>
        <authorList>
            <person name="Shibata K."/>
            <person name="Itoh M."/>
            <person name="Aizawa K."/>
            <person name="Nagaoka S."/>
            <person name="Sasaki N."/>
            <person name="Carninci P."/>
            <person name="Konno H."/>
            <person name="Akiyama J."/>
            <person name="Nishi K."/>
            <person name="Kitsunai T."/>
            <person name="Tashiro H."/>
            <person name="Itoh M."/>
            <person name="Sumi N."/>
            <person name="Ishii Y."/>
            <person name="Nakamura S."/>
            <person name="Hazama M."/>
            <person name="Nishine T."/>
            <person name="Harada A."/>
            <person name="Yamamoto R."/>
            <person name="Matsumoto H."/>
            <person name="Sakaguchi S."/>
            <person name="Ikegami T."/>
            <person name="Kashiwagi K."/>
            <person name="Fujiwake S."/>
            <person name="Inoue K."/>
            <person name="Togawa Y."/>
            <person name="Izawa M."/>
            <person name="Ohara E."/>
            <person name="Watahiki M."/>
            <person name="Yoneda Y."/>
            <person name="Ishikawa T."/>
            <person name="Ozawa K."/>
            <person name="Tanaka T."/>
            <person name="Matsuura S."/>
            <person name="Kawai J."/>
            <person name="Okazaki Y."/>
            <person name="Muramatsu M."/>
            <person name="Inoue Y."/>
            <person name="Kira A."/>
            <person name="Hayashizaki Y."/>
        </authorList>
    </citation>
    <scope>NUCLEOTIDE SEQUENCE</scope>
    <source>
        <strain evidence="1">C57BL/6J</strain>
        <tissue evidence="1">Testis</tissue>
    </source>
</reference>